<protein>
    <submittedName>
        <fullName evidence="2">Helix-turn-helix domain-containing protein</fullName>
    </submittedName>
</protein>
<evidence type="ECO:0000313" key="2">
    <source>
        <dbReference type="EMBL" id="SDE37941.1"/>
    </source>
</evidence>
<evidence type="ECO:0000313" key="5">
    <source>
        <dbReference type="Proteomes" id="UP001432161"/>
    </source>
</evidence>
<sequence length="293" mass="33041">MSETRSGTGGSGASAPTVLRMILGRRLQERRQDANVSLDTAAKALRVTSLTIRRLEKAEVALKPLYVEKLLETYGADRQEIDEFVGMADKANEPGWWHPYRDVLPNWFSAYVSLESGAKTLRTYEPQYVTGLLQTHDYAKAILRGGFPNDSEEDLDRRINLRLRRQSLLERPDAPTLWVVLEEAVLHRVVGGPEVMRAQIERLLEVSELEHVSVDVVPFAAGAHTGACAPFTYFRFEEPELPDIVYSEILSAAVYLDQRSDVVTHLEAHNRMSLLTSSAESRALLNQMRKEYS</sequence>
<dbReference type="SMART" id="SM00530">
    <property type="entry name" value="HTH_XRE"/>
    <property type="match status" value="1"/>
</dbReference>
<accession>A0A1G7CF86</accession>
<reference evidence="2 4" key="1">
    <citation type="submission" date="2016-10" db="EMBL/GenBank/DDBJ databases">
        <authorList>
            <person name="de Groot N.N."/>
        </authorList>
    </citation>
    <scope>NUCLEOTIDE SEQUENCE [LARGE SCALE GENOMIC DNA]</scope>
    <source>
        <strain evidence="2 4">CGMCC 4.1859</strain>
    </source>
</reference>
<dbReference type="Pfam" id="PF13560">
    <property type="entry name" value="HTH_31"/>
    <property type="match status" value="1"/>
</dbReference>
<dbReference type="SUPFAM" id="SSF47413">
    <property type="entry name" value="lambda repressor-like DNA-binding domains"/>
    <property type="match status" value="1"/>
</dbReference>
<evidence type="ECO:0000259" key="1">
    <source>
        <dbReference type="PROSITE" id="PS50943"/>
    </source>
</evidence>
<reference evidence="3" key="2">
    <citation type="submission" date="2022-10" db="EMBL/GenBank/DDBJ databases">
        <title>The complete genomes of actinobacterial strains from the NBC collection.</title>
        <authorList>
            <person name="Joergensen T.S."/>
            <person name="Alvarez Arevalo M."/>
            <person name="Sterndorff E.B."/>
            <person name="Faurdal D."/>
            <person name="Vuksanovic O."/>
            <person name="Mourched A.-S."/>
            <person name="Charusanti P."/>
            <person name="Shaw S."/>
            <person name="Blin K."/>
            <person name="Weber T."/>
        </authorList>
    </citation>
    <scope>NUCLEOTIDE SEQUENCE</scope>
    <source>
        <strain evidence="3">NBC_00489</strain>
    </source>
</reference>
<dbReference type="InterPro" id="IPR043917">
    <property type="entry name" value="DUF5753"/>
</dbReference>
<organism evidence="2 4">
    <name type="scientific">Streptomyces griseoaurantiacus</name>
    <dbReference type="NCBI Taxonomy" id="68213"/>
    <lineage>
        <taxon>Bacteria</taxon>
        <taxon>Bacillati</taxon>
        <taxon>Actinomycetota</taxon>
        <taxon>Actinomycetes</taxon>
        <taxon>Kitasatosporales</taxon>
        <taxon>Streptomycetaceae</taxon>
        <taxon>Streptomyces</taxon>
        <taxon>Streptomyces aurantiacus group</taxon>
    </lineage>
</organism>
<dbReference type="PROSITE" id="PS50943">
    <property type="entry name" value="HTH_CROC1"/>
    <property type="match status" value="1"/>
</dbReference>
<keyword evidence="5" id="KW-1185">Reference proteome</keyword>
<dbReference type="GO" id="GO:0003677">
    <property type="term" value="F:DNA binding"/>
    <property type="evidence" value="ECO:0007669"/>
    <property type="project" value="InterPro"/>
</dbReference>
<evidence type="ECO:0000313" key="4">
    <source>
        <dbReference type="Proteomes" id="UP000198614"/>
    </source>
</evidence>
<proteinExistence type="predicted"/>
<evidence type="ECO:0000313" key="3">
    <source>
        <dbReference type="EMBL" id="WUR39919.1"/>
    </source>
</evidence>
<dbReference type="EMBL" id="FNAX01000001">
    <property type="protein sequence ID" value="SDE37941.1"/>
    <property type="molecule type" value="Genomic_DNA"/>
</dbReference>
<dbReference type="InterPro" id="IPR001387">
    <property type="entry name" value="Cro/C1-type_HTH"/>
</dbReference>
<dbReference type="InterPro" id="IPR010982">
    <property type="entry name" value="Lambda_DNA-bd_dom_sf"/>
</dbReference>
<name>A0A1G7CF86_9ACTN</name>
<dbReference type="Pfam" id="PF19054">
    <property type="entry name" value="DUF5753"/>
    <property type="match status" value="1"/>
</dbReference>
<dbReference type="OrthoDB" id="4285266at2"/>
<dbReference type="Proteomes" id="UP000198614">
    <property type="component" value="Unassembled WGS sequence"/>
</dbReference>
<dbReference type="Gene3D" id="1.10.260.40">
    <property type="entry name" value="lambda repressor-like DNA-binding domains"/>
    <property type="match status" value="1"/>
</dbReference>
<dbReference type="AlphaFoldDB" id="A0A1G7CF86"/>
<feature type="domain" description="HTH cro/C1-type" evidence="1">
    <location>
        <begin position="27"/>
        <end position="81"/>
    </location>
</feature>
<dbReference type="EMBL" id="CP108330">
    <property type="protein sequence ID" value="WUR39919.1"/>
    <property type="molecule type" value="Genomic_DNA"/>
</dbReference>
<dbReference type="Proteomes" id="UP001432161">
    <property type="component" value="Chromosome"/>
</dbReference>
<gene>
    <name evidence="3" type="ORF">OHN36_23620</name>
    <name evidence="2" type="ORF">SAMN05216260_101498</name>
</gene>